<dbReference type="EMBL" id="AP022586">
    <property type="protein sequence ID" value="BBY16837.1"/>
    <property type="molecule type" value="Genomic_DNA"/>
</dbReference>
<sequence>MRELDIDGQAKRSENSHMTSNWISRLGSGLSALFAFRPGEFANPEVDADLRRMRSELDAIRVRFPDHS</sequence>
<accession>A0AAD1INR2</accession>
<evidence type="ECO:0000313" key="1">
    <source>
        <dbReference type="EMBL" id="BBY16837.1"/>
    </source>
</evidence>
<organism evidence="1 2">
    <name type="scientific">Mycolicibacterium litorale</name>
    <dbReference type="NCBI Taxonomy" id="758802"/>
    <lineage>
        <taxon>Bacteria</taxon>
        <taxon>Bacillati</taxon>
        <taxon>Actinomycetota</taxon>
        <taxon>Actinomycetes</taxon>
        <taxon>Mycobacteriales</taxon>
        <taxon>Mycobacteriaceae</taxon>
        <taxon>Mycolicibacterium</taxon>
    </lineage>
</organism>
<proteinExistence type="predicted"/>
<protein>
    <submittedName>
        <fullName evidence="1">Uncharacterized protein</fullName>
    </submittedName>
</protein>
<dbReference type="RefSeq" id="WP_134053071.1">
    <property type="nucleotide sequence ID" value="NZ_AP022586.1"/>
</dbReference>
<evidence type="ECO:0000313" key="2">
    <source>
        <dbReference type="Proteomes" id="UP000466607"/>
    </source>
</evidence>
<dbReference type="Proteomes" id="UP000466607">
    <property type="component" value="Chromosome"/>
</dbReference>
<name>A0AAD1INR2_9MYCO</name>
<keyword evidence="2" id="KW-1185">Reference proteome</keyword>
<dbReference type="AlphaFoldDB" id="A0AAD1INR2"/>
<gene>
    <name evidence="1" type="ORF">MLIT_24290</name>
</gene>
<reference evidence="1 2" key="1">
    <citation type="journal article" date="2019" name="Emerg. Microbes Infect.">
        <title>Comprehensive subspecies identification of 175 nontuberculous mycobacteria species based on 7547 genomic profiles.</title>
        <authorList>
            <person name="Matsumoto Y."/>
            <person name="Kinjo T."/>
            <person name="Motooka D."/>
            <person name="Nabeya D."/>
            <person name="Jung N."/>
            <person name="Uechi K."/>
            <person name="Horii T."/>
            <person name="Iida T."/>
            <person name="Fujita J."/>
            <person name="Nakamura S."/>
        </authorList>
    </citation>
    <scope>NUCLEOTIDE SEQUENCE [LARGE SCALE GENOMIC DNA]</scope>
    <source>
        <strain evidence="1 2">JCM 17423</strain>
    </source>
</reference>